<dbReference type="GO" id="GO:0005524">
    <property type="term" value="F:ATP binding"/>
    <property type="evidence" value="ECO:0007669"/>
    <property type="project" value="UniProtKB-UniRule"/>
</dbReference>
<keyword evidence="4 5" id="KW-0067">ATP-binding</keyword>
<evidence type="ECO:0000256" key="3">
    <source>
        <dbReference type="ARBA" id="ARBA00022777"/>
    </source>
</evidence>
<protein>
    <recommendedName>
        <fullName evidence="6">Protein kinase domain-containing protein</fullName>
    </recommendedName>
</protein>
<dbReference type="InterPro" id="IPR017441">
    <property type="entry name" value="Protein_kinase_ATP_BS"/>
</dbReference>
<keyword evidence="1" id="KW-0808">Transferase</keyword>
<proteinExistence type="predicted"/>
<evidence type="ECO:0000256" key="4">
    <source>
        <dbReference type="ARBA" id="ARBA00022840"/>
    </source>
</evidence>
<dbReference type="Pfam" id="PF00069">
    <property type="entry name" value="Pkinase"/>
    <property type="match status" value="1"/>
</dbReference>
<dbReference type="PANTHER" id="PTHR43289:SF6">
    <property type="entry name" value="SERINE_THREONINE-PROTEIN KINASE NEKL-3"/>
    <property type="match status" value="1"/>
</dbReference>
<keyword evidence="3" id="KW-0418">Kinase</keyword>
<keyword evidence="8" id="KW-1185">Reference proteome</keyword>
<feature type="binding site" evidence="5">
    <location>
        <position position="45"/>
    </location>
    <ligand>
        <name>ATP</name>
        <dbReference type="ChEBI" id="CHEBI:30616"/>
    </ligand>
</feature>
<reference evidence="7" key="1">
    <citation type="submission" date="2020-09" db="EMBL/GenBank/DDBJ databases">
        <title>Desulfogranum mesoprofundum gen. nov., sp. nov., a novel mesophilic, sulfate-reducing chemolithoautotroph isolated from a deep-sea hydrothermal vent chimney in the Suiyo Seamount.</title>
        <authorList>
            <person name="Hashimoto Y."/>
            <person name="Nakagawa S."/>
        </authorList>
    </citation>
    <scope>NUCLEOTIDE SEQUENCE</scope>
    <source>
        <strain evidence="7">KT2</strain>
    </source>
</reference>
<dbReference type="AlphaFoldDB" id="A0A8D5JMI8"/>
<dbReference type="InterPro" id="IPR000719">
    <property type="entry name" value="Prot_kinase_dom"/>
</dbReference>
<evidence type="ECO:0000256" key="1">
    <source>
        <dbReference type="ARBA" id="ARBA00022679"/>
    </source>
</evidence>
<dbReference type="EMBL" id="AP024086">
    <property type="protein sequence ID" value="BCL61627.1"/>
    <property type="molecule type" value="Genomic_DNA"/>
</dbReference>
<dbReference type="PROSITE" id="PS50011">
    <property type="entry name" value="PROTEIN_KINASE_DOM"/>
    <property type="match status" value="1"/>
</dbReference>
<evidence type="ECO:0000259" key="6">
    <source>
        <dbReference type="PROSITE" id="PS50011"/>
    </source>
</evidence>
<sequence length="655" mass="75189">MGSNNREQFGNKYILLDLIGTGGMAEVYKCKLQGRQGFEKLIVLKKLLPHAAQDSEIVTNFINEARLAALLQHENIAQVYDFGESKGSYFIAMEYLFGKDLHNIAIRARKTKKPIGPENSLLIALKICEAMEYAHSLKDLQNQPLNIIHRDLSPHNIFITFDGKIKIIDFGIARAELRDTRTKIGVVKGKISYMSPEQLTGKEIDHRSDIFSIGILLYEMLSGKRMYSGDTATLIRKCMQVEYDTLEKITPDLPSPVYDILHKALEKDRSKRYQSCTPMIADISECLFSIIEKPNTQKLKHYIRELFRDEYNRNSSSPVQDYENGEKTEIETIISDEYSQPDNTEKTEILRRTPEHKRQMDETTANDDRFPFHFSTRGKILIAVSLLFISIFVMFRSAGDDKVLIAPAPPRPPEKTSRIRISPLPKETIVREKKEAARKNTIQDLLKKAGRAYGLKRLTKPINDSAYTYFKKVLELDPENHEAHDGIHEIGRQYHEFAKLELQAGNFEKATEFVQTGLVIIPEDRALLATQVNIKEKKNRLLADFEMKALEALEKNRLSTPEGDCAYKYYSDILRIDKDNPRALQGLRTISDRYAAQAEKALLNLNMKKARYYIRQGLLITPDHKLLLELQDDLKRSKPGIFFKSLKKDLETLLK</sequence>
<dbReference type="PROSITE" id="PS00109">
    <property type="entry name" value="PROTEIN_KINASE_TYR"/>
    <property type="match status" value="1"/>
</dbReference>
<organism evidence="7 8">
    <name type="scientific">Desulfomarina profundi</name>
    <dbReference type="NCBI Taxonomy" id="2772557"/>
    <lineage>
        <taxon>Bacteria</taxon>
        <taxon>Pseudomonadati</taxon>
        <taxon>Thermodesulfobacteriota</taxon>
        <taxon>Desulfobulbia</taxon>
        <taxon>Desulfobulbales</taxon>
        <taxon>Desulfobulbaceae</taxon>
        <taxon>Desulfomarina</taxon>
    </lineage>
</organism>
<accession>A0A8D5JMI8</accession>
<evidence type="ECO:0000256" key="2">
    <source>
        <dbReference type="ARBA" id="ARBA00022741"/>
    </source>
</evidence>
<evidence type="ECO:0000313" key="8">
    <source>
        <dbReference type="Proteomes" id="UP000826725"/>
    </source>
</evidence>
<dbReference type="Proteomes" id="UP000826725">
    <property type="component" value="Chromosome"/>
</dbReference>
<dbReference type="RefSeq" id="WP_228854057.1">
    <property type="nucleotide sequence ID" value="NZ_AP024086.1"/>
</dbReference>
<evidence type="ECO:0000313" key="7">
    <source>
        <dbReference type="EMBL" id="BCL61627.1"/>
    </source>
</evidence>
<dbReference type="CDD" id="cd14014">
    <property type="entry name" value="STKc_PknB_like"/>
    <property type="match status" value="1"/>
</dbReference>
<dbReference type="GO" id="GO:0004674">
    <property type="term" value="F:protein serine/threonine kinase activity"/>
    <property type="evidence" value="ECO:0007669"/>
    <property type="project" value="TreeGrafter"/>
</dbReference>
<feature type="domain" description="Protein kinase" evidence="6">
    <location>
        <begin position="13"/>
        <end position="287"/>
    </location>
</feature>
<gene>
    <name evidence="7" type="ORF">DGMP_23200</name>
</gene>
<name>A0A8D5JMI8_9BACT</name>
<dbReference type="KEGG" id="dbk:DGMP_23200"/>
<dbReference type="PROSITE" id="PS00107">
    <property type="entry name" value="PROTEIN_KINASE_ATP"/>
    <property type="match status" value="1"/>
</dbReference>
<dbReference type="PANTHER" id="PTHR43289">
    <property type="entry name" value="MITOGEN-ACTIVATED PROTEIN KINASE KINASE KINASE 20-RELATED"/>
    <property type="match status" value="1"/>
</dbReference>
<evidence type="ECO:0000256" key="5">
    <source>
        <dbReference type="PROSITE-ProRule" id="PRU10141"/>
    </source>
</evidence>
<dbReference type="InterPro" id="IPR008266">
    <property type="entry name" value="Tyr_kinase_AS"/>
</dbReference>
<keyword evidence="2 5" id="KW-0547">Nucleotide-binding</keyword>